<name>A0AAV6UZ29_9ARAC</name>
<dbReference type="Proteomes" id="UP000827092">
    <property type="component" value="Unassembled WGS sequence"/>
</dbReference>
<evidence type="ECO:0000313" key="2">
    <source>
        <dbReference type="Proteomes" id="UP000827092"/>
    </source>
</evidence>
<proteinExistence type="predicted"/>
<gene>
    <name evidence="1" type="ORF">JTE90_017683</name>
</gene>
<accession>A0AAV6UZ29</accession>
<reference evidence="1 2" key="1">
    <citation type="journal article" date="2022" name="Nat. Ecol. Evol.">
        <title>A masculinizing supergene underlies an exaggerated male reproductive morph in a spider.</title>
        <authorList>
            <person name="Hendrickx F."/>
            <person name="De Corte Z."/>
            <person name="Sonet G."/>
            <person name="Van Belleghem S.M."/>
            <person name="Kostlbacher S."/>
            <person name="Vangestel C."/>
        </authorList>
    </citation>
    <scope>NUCLEOTIDE SEQUENCE [LARGE SCALE GENOMIC DNA]</scope>
    <source>
        <strain evidence="1">W744_W776</strain>
    </source>
</reference>
<sequence length="67" mass="7637">MSKSNIPPTSKRSHQNQLISIGENELNNGAWVWTSSIKCWTGKVFLDGADTWNRPWTTFEEVIWGGK</sequence>
<dbReference type="EMBL" id="JAFNEN010000204">
    <property type="protein sequence ID" value="KAG8189765.1"/>
    <property type="molecule type" value="Genomic_DNA"/>
</dbReference>
<evidence type="ECO:0000313" key="1">
    <source>
        <dbReference type="EMBL" id="KAG8189765.1"/>
    </source>
</evidence>
<keyword evidence="2" id="KW-1185">Reference proteome</keyword>
<protein>
    <submittedName>
        <fullName evidence="1">Uncharacterized protein</fullName>
    </submittedName>
</protein>
<organism evidence="1 2">
    <name type="scientific">Oedothorax gibbosus</name>
    <dbReference type="NCBI Taxonomy" id="931172"/>
    <lineage>
        <taxon>Eukaryota</taxon>
        <taxon>Metazoa</taxon>
        <taxon>Ecdysozoa</taxon>
        <taxon>Arthropoda</taxon>
        <taxon>Chelicerata</taxon>
        <taxon>Arachnida</taxon>
        <taxon>Araneae</taxon>
        <taxon>Araneomorphae</taxon>
        <taxon>Entelegynae</taxon>
        <taxon>Araneoidea</taxon>
        <taxon>Linyphiidae</taxon>
        <taxon>Erigoninae</taxon>
        <taxon>Oedothorax</taxon>
    </lineage>
</organism>
<comment type="caution">
    <text evidence="1">The sequence shown here is derived from an EMBL/GenBank/DDBJ whole genome shotgun (WGS) entry which is preliminary data.</text>
</comment>
<dbReference type="AlphaFoldDB" id="A0AAV6UZ29"/>